<feature type="chain" id="PRO_5028122899" description="DUF3575 domain-containing protein" evidence="1">
    <location>
        <begin position="19"/>
        <end position="187"/>
    </location>
</feature>
<proteinExistence type="predicted"/>
<dbReference type="InterPro" id="IPR021958">
    <property type="entry name" value="DUF3575"/>
</dbReference>
<evidence type="ECO:0008006" key="4">
    <source>
        <dbReference type="Google" id="ProtNLM"/>
    </source>
</evidence>
<comment type="caution">
    <text evidence="2">The sequence shown here is derived from an EMBL/GenBank/DDBJ whole genome shotgun (WGS) entry which is preliminary data.</text>
</comment>
<keyword evidence="1" id="KW-0732">Signal</keyword>
<dbReference type="RefSeq" id="WP_180909591.1">
    <property type="nucleotide sequence ID" value="NZ_CAIJDP010000078.1"/>
</dbReference>
<feature type="signal peptide" evidence="1">
    <location>
        <begin position="1"/>
        <end position="18"/>
    </location>
</feature>
<evidence type="ECO:0000256" key="1">
    <source>
        <dbReference type="SAM" id="SignalP"/>
    </source>
</evidence>
<name>A0A6V6Z3F9_9FLAO</name>
<protein>
    <recommendedName>
        <fullName evidence="4">DUF3575 domain-containing protein</fullName>
    </recommendedName>
</protein>
<sequence>MKKILFIIVFIFSGSVQSQTYVKFNVFTALALVPNVGVETSIGEKTTFSFDIMASFWESVDGKKPMKFITYTPEIRYHFKEKYNGLYAGGHMGFDSYELQKWDYWNDFPNRYEKGMGYRIGATIGYNKKLNNKFLLDIFIRGGWHHGFYKGHYNDGTPGSYENIKNWNKSGEWLPYGGGIMISYKIN</sequence>
<evidence type="ECO:0000313" key="3">
    <source>
        <dbReference type="Proteomes" id="UP000530060"/>
    </source>
</evidence>
<keyword evidence="3" id="KW-1185">Reference proteome</keyword>
<reference evidence="2 3" key="1">
    <citation type="submission" date="2020-06" db="EMBL/GenBank/DDBJ databases">
        <authorList>
            <person name="Criscuolo A."/>
        </authorList>
    </citation>
    <scope>NUCLEOTIDE SEQUENCE [LARGE SCALE GENOMIC DNA]</scope>
    <source>
        <strain evidence="3">CIP 111411</strain>
    </source>
</reference>
<gene>
    <name evidence="2" type="ORF">FLAT13_03261</name>
</gene>
<organism evidence="2 3">
    <name type="scientific">Flavobacterium salmonis</name>
    <dbReference type="NCBI Taxonomy" id="2654844"/>
    <lineage>
        <taxon>Bacteria</taxon>
        <taxon>Pseudomonadati</taxon>
        <taxon>Bacteroidota</taxon>
        <taxon>Flavobacteriia</taxon>
        <taxon>Flavobacteriales</taxon>
        <taxon>Flavobacteriaceae</taxon>
        <taxon>Flavobacterium</taxon>
    </lineage>
</organism>
<evidence type="ECO:0000313" key="2">
    <source>
        <dbReference type="EMBL" id="CAD0006320.1"/>
    </source>
</evidence>
<dbReference type="EMBL" id="CAIJDP010000078">
    <property type="protein sequence ID" value="CAD0006320.1"/>
    <property type="molecule type" value="Genomic_DNA"/>
</dbReference>
<dbReference type="Pfam" id="PF12099">
    <property type="entry name" value="DUF3575"/>
    <property type="match status" value="1"/>
</dbReference>
<dbReference type="AlphaFoldDB" id="A0A6V6Z3F9"/>
<accession>A0A6V6Z3F9</accession>
<dbReference type="Proteomes" id="UP000530060">
    <property type="component" value="Unassembled WGS sequence"/>
</dbReference>